<keyword evidence="1" id="KW-1133">Transmembrane helix</keyword>
<dbReference type="AlphaFoldDB" id="A0AAU2JR46"/>
<feature type="transmembrane region" description="Helical" evidence="1">
    <location>
        <begin position="21"/>
        <end position="41"/>
    </location>
</feature>
<accession>A0AAU2JR46</accession>
<feature type="transmembrane region" description="Helical" evidence="1">
    <location>
        <begin position="188"/>
        <end position="208"/>
    </location>
</feature>
<protein>
    <submittedName>
        <fullName evidence="2">Uncharacterized protein</fullName>
    </submittedName>
</protein>
<reference evidence="2" key="1">
    <citation type="submission" date="2022-10" db="EMBL/GenBank/DDBJ databases">
        <title>The complete genomes of actinobacterial strains from the NBC collection.</title>
        <authorList>
            <person name="Joergensen T.S."/>
            <person name="Alvarez Arevalo M."/>
            <person name="Sterndorff E.B."/>
            <person name="Faurdal D."/>
            <person name="Vuksanovic O."/>
            <person name="Mourched A.-S."/>
            <person name="Charusanti P."/>
            <person name="Shaw S."/>
            <person name="Blin K."/>
            <person name="Weber T."/>
        </authorList>
    </citation>
    <scope>NUCLEOTIDE SEQUENCE</scope>
    <source>
        <strain evidence="2">NBC_00049</strain>
    </source>
</reference>
<evidence type="ECO:0000313" key="2">
    <source>
        <dbReference type="EMBL" id="WTU74391.1"/>
    </source>
</evidence>
<feature type="transmembrane region" description="Helical" evidence="1">
    <location>
        <begin position="220"/>
        <end position="241"/>
    </location>
</feature>
<dbReference type="EMBL" id="CP108264">
    <property type="protein sequence ID" value="WTU74391.1"/>
    <property type="molecule type" value="Genomic_DNA"/>
</dbReference>
<feature type="transmembrane region" description="Helical" evidence="1">
    <location>
        <begin position="157"/>
        <end position="176"/>
    </location>
</feature>
<keyword evidence="1" id="KW-0472">Membrane</keyword>
<keyword evidence="1" id="KW-0812">Transmembrane</keyword>
<gene>
    <name evidence="2" type="ORF">OG327_14260</name>
</gene>
<proteinExistence type="predicted"/>
<organism evidence="2">
    <name type="scientific">Streptomyces sp. NBC_00049</name>
    <dbReference type="NCBI Taxonomy" id="2903617"/>
    <lineage>
        <taxon>Bacteria</taxon>
        <taxon>Bacillati</taxon>
        <taxon>Actinomycetota</taxon>
        <taxon>Actinomycetes</taxon>
        <taxon>Kitasatosporales</taxon>
        <taxon>Streptomycetaceae</taxon>
        <taxon>Streptomyces</taxon>
    </lineage>
</organism>
<sequence>MSSEAKQSKRPATPTSRQNRTAMGLGAAAMLIGAVLLLVPVRIADAAARDFAAADTCAPGLPPRERAQCLSPEPATVERYGKDESGGTYASVQVVLGDGRTRRIDLEGAGFRVEPAKGAPVRLVSWRGEIRYVVYGSGAPRTAFTEADPYTAYTVPFGWGAFLLLFGPVLLWIGFWQSRLSHRSRRASPWQVMVPSLALGFLSVGVLTAAMTSDLRIERLLLLCGAGLALAVLVIGAVWLYKALRGESDTVEVEPRRDDRTHVFTARVLGADTEFGPGSHLVVAPGVLAFTIDPTGAFGHSPLPSGLVLERVRPVFASDPGAMELYGRYEPTYLVAQCRDGEREVLIAVPRKRMPWLVGALPKAEPAAEPAAVPDASSRPS</sequence>
<evidence type="ECO:0000256" key="1">
    <source>
        <dbReference type="SAM" id="Phobius"/>
    </source>
</evidence>
<name>A0AAU2JR46_9ACTN</name>